<proteinExistence type="inferred from homology"/>
<dbReference type="Proteomes" id="UP000218160">
    <property type="component" value="Chromosome 1"/>
</dbReference>
<dbReference type="PROSITE" id="PS51779">
    <property type="entry name" value="POTRA"/>
    <property type="match status" value="1"/>
</dbReference>
<dbReference type="KEGG" id="elux:BTN50_0436"/>
<reference evidence="12" key="1">
    <citation type="submission" date="2017-04" db="EMBL/GenBank/DDBJ databases">
        <title>Genome evolution of the luminous symbionts of deep sea anglerfish.</title>
        <authorList>
            <person name="Hendry T.A."/>
        </authorList>
    </citation>
    <scope>NUCLEOTIDE SEQUENCE [LARGE SCALE GENOMIC DNA]</scope>
</reference>
<dbReference type="Gene3D" id="3.40.50.11690">
    <property type="entry name" value="Cell division protein FtsQ/DivIB"/>
    <property type="match status" value="1"/>
</dbReference>
<protein>
    <recommendedName>
        <fullName evidence="9">Cell division protein FtsQ</fullName>
    </recommendedName>
</protein>
<dbReference type="InterPro" id="IPR005548">
    <property type="entry name" value="Cell_div_FtsQ/DivIB_C"/>
</dbReference>
<dbReference type="RefSeq" id="WP_223825582.1">
    <property type="nucleotide sequence ID" value="NZ_CP020660.1"/>
</dbReference>
<evidence type="ECO:0000313" key="12">
    <source>
        <dbReference type="Proteomes" id="UP000218160"/>
    </source>
</evidence>
<organism evidence="11 12">
    <name type="scientific">Candidatus Enterovibrio altilux</name>
    <dbReference type="NCBI Taxonomy" id="1927128"/>
    <lineage>
        <taxon>Bacteria</taxon>
        <taxon>Pseudomonadati</taxon>
        <taxon>Pseudomonadota</taxon>
        <taxon>Gammaproteobacteria</taxon>
        <taxon>Vibrionales</taxon>
        <taxon>Vibrionaceae</taxon>
        <taxon>Enterovibrio</taxon>
    </lineage>
</organism>
<sequence length="254" mass="29002">MNVTAENVPVQPSIFKEYWGGLVFLIFVILGITWSLLRVLTWMGDAKQLPLSQIVVQGQLIYLSSIEVRDAVLQLGQLHSFILQDVDAIHSAIFALPWVANVEVRKQWPNTLQVNVTEYHPEAIWNGSQLLDIYGVAFSANPNDVLDQVLVSLYGPVGSEYAVLSAWREMQRILAPTKLEIVKLVLNDRRSWRMVTQDGTRIELGRDSRKERLERFVNMFDEINKVCRTIQYVDLRYDTGAAIGWKEPNVSSEE</sequence>
<dbReference type="GO" id="GO:0043093">
    <property type="term" value="P:FtsZ-dependent cytokinesis"/>
    <property type="evidence" value="ECO:0007669"/>
    <property type="project" value="UniProtKB-UniRule"/>
</dbReference>
<keyword evidence="2 9" id="KW-1003">Cell membrane</keyword>
<dbReference type="Pfam" id="PF03799">
    <property type="entry name" value="FtsQ_DivIB_C"/>
    <property type="match status" value="1"/>
</dbReference>
<comment type="subcellular location">
    <subcellularLocation>
        <location evidence="9">Cell inner membrane</location>
        <topology evidence="9">Single-pass type II membrane protein</topology>
    </subcellularLocation>
    <subcellularLocation>
        <location evidence="1">Membrane</location>
    </subcellularLocation>
    <text evidence="9">Localizes to the division septum.</text>
</comment>
<dbReference type="InterPro" id="IPR026579">
    <property type="entry name" value="FtsQ"/>
</dbReference>
<dbReference type="PANTHER" id="PTHR35851">
    <property type="entry name" value="CELL DIVISION PROTEIN FTSQ"/>
    <property type="match status" value="1"/>
</dbReference>
<evidence type="ECO:0000259" key="10">
    <source>
        <dbReference type="PROSITE" id="PS51779"/>
    </source>
</evidence>
<comment type="function">
    <text evidence="9">Essential cell division protein. May link together the upstream cell division proteins, which are predominantly cytoplasmic, with the downstream cell division proteins, which are predominantly periplasmic. May control correct divisome assembly.</text>
</comment>
<feature type="domain" description="POTRA" evidence="10">
    <location>
        <begin position="49"/>
        <end position="119"/>
    </location>
</feature>
<evidence type="ECO:0000256" key="3">
    <source>
        <dbReference type="ARBA" id="ARBA00022519"/>
    </source>
</evidence>
<dbReference type="InterPro" id="IPR013685">
    <property type="entry name" value="POTRA_FtsQ_type"/>
</dbReference>
<evidence type="ECO:0000256" key="8">
    <source>
        <dbReference type="ARBA" id="ARBA00023306"/>
    </source>
</evidence>
<evidence type="ECO:0000256" key="1">
    <source>
        <dbReference type="ARBA" id="ARBA00004370"/>
    </source>
</evidence>
<evidence type="ECO:0000256" key="7">
    <source>
        <dbReference type="ARBA" id="ARBA00023136"/>
    </source>
</evidence>
<dbReference type="PANTHER" id="PTHR35851:SF1">
    <property type="entry name" value="CELL DIVISION PROTEIN FTSQ"/>
    <property type="match status" value="1"/>
</dbReference>
<keyword evidence="12" id="KW-1185">Reference proteome</keyword>
<feature type="transmembrane region" description="Helical" evidence="9">
    <location>
        <begin position="18"/>
        <end position="37"/>
    </location>
</feature>
<evidence type="ECO:0000313" key="11">
    <source>
        <dbReference type="EMBL" id="ATF08966.1"/>
    </source>
</evidence>
<keyword evidence="3 9" id="KW-0997">Cell inner membrane</keyword>
<keyword evidence="7 9" id="KW-0472">Membrane</keyword>
<accession>A0A291B7K6</accession>
<dbReference type="GO" id="GO:0032153">
    <property type="term" value="C:cell division site"/>
    <property type="evidence" value="ECO:0007669"/>
    <property type="project" value="UniProtKB-UniRule"/>
</dbReference>
<dbReference type="Pfam" id="PF08478">
    <property type="entry name" value="POTRA_1"/>
    <property type="match status" value="1"/>
</dbReference>
<evidence type="ECO:0000256" key="2">
    <source>
        <dbReference type="ARBA" id="ARBA00022475"/>
    </source>
</evidence>
<dbReference type="GO" id="GO:0005886">
    <property type="term" value="C:plasma membrane"/>
    <property type="evidence" value="ECO:0007669"/>
    <property type="project" value="UniProtKB-SubCell"/>
</dbReference>
<comment type="subunit">
    <text evidence="9">Part of a complex composed of FtsB, FtsL and FtsQ.</text>
</comment>
<name>A0A291B7K6_9GAMM</name>
<gene>
    <name evidence="9" type="primary">ftsQ</name>
    <name evidence="11" type="ORF">BTN50_0436</name>
</gene>
<evidence type="ECO:0000256" key="5">
    <source>
        <dbReference type="ARBA" id="ARBA00022692"/>
    </source>
</evidence>
<evidence type="ECO:0000256" key="6">
    <source>
        <dbReference type="ARBA" id="ARBA00022989"/>
    </source>
</evidence>
<keyword evidence="4 9" id="KW-0132">Cell division</keyword>
<keyword evidence="5 9" id="KW-0812">Transmembrane</keyword>
<dbReference type="InterPro" id="IPR045335">
    <property type="entry name" value="FtsQ_C_sf"/>
</dbReference>
<keyword evidence="6 9" id="KW-1133">Transmembrane helix</keyword>
<dbReference type="InterPro" id="IPR034746">
    <property type="entry name" value="POTRA"/>
</dbReference>
<dbReference type="HAMAP" id="MF_00911">
    <property type="entry name" value="FtsQ_subfam"/>
    <property type="match status" value="1"/>
</dbReference>
<comment type="similarity">
    <text evidence="9">Belongs to the FtsQ/DivIB family. FtsQ subfamily.</text>
</comment>
<evidence type="ECO:0000256" key="9">
    <source>
        <dbReference type="HAMAP-Rule" id="MF_00911"/>
    </source>
</evidence>
<dbReference type="GO" id="GO:0090529">
    <property type="term" value="P:cell septum assembly"/>
    <property type="evidence" value="ECO:0007669"/>
    <property type="project" value="InterPro"/>
</dbReference>
<dbReference type="EMBL" id="CP020660">
    <property type="protein sequence ID" value="ATF08966.1"/>
    <property type="molecule type" value="Genomic_DNA"/>
</dbReference>
<keyword evidence="8 9" id="KW-0131">Cell cycle</keyword>
<dbReference type="AlphaFoldDB" id="A0A291B7K6"/>
<evidence type="ECO:0000256" key="4">
    <source>
        <dbReference type="ARBA" id="ARBA00022618"/>
    </source>
</evidence>
<dbReference type="Gene3D" id="3.10.20.310">
    <property type="entry name" value="membrane protein fhac"/>
    <property type="match status" value="1"/>
</dbReference>